<dbReference type="STRING" id="454171.CP488_02192"/>
<dbReference type="InterPro" id="IPR020084">
    <property type="entry name" value="NUDIX_hydrolase_CS"/>
</dbReference>
<name>S0EYU7_CHTCT</name>
<sequence length="158" mass="17824">MNKERFYFHDPLAPSPNVPLSPGVSAVLMDSIGRILFLKRHLSDYWSLPGGRIDLLESAAECCIREVLEETGLLTRVVRLISINTDPTSIVAYPDGNVHRSFVLCFLVEHVEGKLRLGEEATDFRWCTPSDLESLLVIPDSRQNALDAWANRLTTFIR</sequence>
<dbReference type="Proteomes" id="UP000014227">
    <property type="component" value="Chromosome I"/>
</dbReference>
<evidence type="ECO:0000256" key="2">
    <source>
        <dbReference type="ARBA" id="ARBA00022801"/>
    </source>
</evidence>
<dbReference type="GO" id="GO:0016787">
    <property type="term" value="F:hydrolase activity"/>
    <property type="evidence" value="ECO:0007669"/>
    <property type="project" value="UniProtKB-KW"/>
</dbReference>
<dbReference type="PROSITE" id="PS00893">
    <property type="entry name" value="NUDIX_BOX"/>
    <property type="match status" value="1"/>
</dbReference>
<feature type="domain" description="Nudix hydrolase" evidence="3">
    <location>
        <begin position="19"/>
        <end position="152"/>
    </location>
</feature>
<dbReference type="InParanoid" id="S0EYU7"/>
<keyword evidence="2" id="KW-0378">Hydrolase</keyword>
<keyword evidence="5" id="KW-1185">Reference proteome</keyword>
<dbReference type="SUPFAM" id="SSF55811">
    <property type="entry name" value="Nudix"/>
    <property type="match status" value="1"/>
</dbReference>
<dbReference type="EMBL" id="HF951689">
    <property type="protein sequence ID" value="CCW35711.1"/>
    <property type="molecule type" value="Genomic_DNA"/>
</dbReference>
<dbReference type="PATRIC" id="fig|1303518.3.peg.1958"/>
<dbReference type="Gene3D" id="3.90.79.10">
    <property type="entry name" value="Nucleoside Triphosphate Pyrophosphohydrolase"/>
    <property type="match status" value="1"/>
</dbReference>
<dbReference type="HOGENOM" id="CLU_037162_7_2_0"/>
<proteinExistence type="predicted"/>
<dbReference type="PANTHER" id="PTHR43046:SF16">
    <property type="entry name" value="ADP-RIBOSE PYROPHOSPHATASE YJHB-RELATED"/>
    <property type="match status" value="1"/>
</dbReference>
<dbReference type="RefSeq" id="WP_016483236.1">
    <property type="nucleotide sequence ID" value="NC_021487.1"/>
</dbReference>
<dbReference type="Pfam" id="PF00293">
    <property type="entry name" value="NUDIX"/>
    <property type="match status" value="1"/>
</dbReference>
<evidence type="ECO:0000259" key="3">
    <source>
        <dbReference type="PROSITE" id="PS51462"/>
    </source>
</evidence>
<dbReference type="FunCoup" id="S0EYU7">
    <property type="interactions" value="115"/>
</dbReference>
<dbReference type="eggNOG" id="COG1051">
    <property type="taxonomic scope" value="Bacteria"/>
</dbReference>
<dbReference type="PANTHER" id="PTHR43046">
    <property type="entry name" value="GDP-MANNOSE MANNOSYL HYDROLASE"/>
    <property type="match status" value="1"/>
</dbReference>
<protein>
    <submittedName>
        <fullName evidence="4">ADP-ribose pyrophosphatase</fullName>
    </submittedName>
</protein>
<comment type="cofactor">
    <cofactor evidence="1">
        <name>Mg(2+)</name>
        <dbReference type="ChEBI" id="CHEBI:18420"/>
    </cofactor>
</comment>
<evidence type="ECO:0000256" key="1">
    <source>
        <dbReference type="ARBA" id="ARBA00001946"/>
    </source>
</evidence>
<accession>S0EYU7</accession>
<dbReference type="KEGG" id="ccz:CCALI_01902"/>
<dbReference type="AlphaFoldDB" id="S0EYU7"/>
<dbReference type="InterPro" id="IPR015797">
    <property type="entry name" value="NUDIX_hydrolase-like_dom_sf"/>
</dbReference>
<dbReference type="InterPro" id="IPR000086">
    <property type="entry name" value="NUDIX_hydrolase_dom"/>
</dbReference>
<gene>
    <name evidence="4" type="ORF">CCALI_01902</name>
</gene>
<dbReference type="PROSITE" id="PS51462">
    <property type="entry name" value="NUDIX"/>
    <property type="match status" value="1"/>
</dbReference>
<dbReference type="OrthoDB" id="9814308at2"/>
<evidence type="ECO:0000313" key="5">
    <source>
        <dbReference type="Proteomes" id="UP000014227"/>
    </source>
</evidence>
<reference evidence="5" key="1">
    <citation type="submission" date="2013-03" db="EMBL/GenBank/DDBJ databases">
        <title>Genome sequence of Chthonomonas calidirosea, the first sequenced genome from the Armatimonadetes phylum (formally candidate division OP10).</title>
        <authorList>
            <person name="Lee K.C.Y."/>
            <person name="Morgan X.C."/>
            <person name="Dunfield P.F."/>
            <person name="Tamas I."/>
            <person name="Houghton K.M."/>
            <person name="Vyssotski M."/>
            <person name="Ryan J.L.J."/>
            <person name="Lagutin K."/>
            <person name="McDonald I.R."/>
            <person name="Stott M.B."/>
        </authorList>
    </citation>
    <scope>NUCLEOTIDE SEQUENCE [LARGE SCALE GENOMIC DNA]</scope>
    <source>
        <strain evidence="5">DSM 23976 / ICMP 18418 / T49</strain>
    </source>
</reference>
<evidence type="ECO:0000313" key="4">
    <source>
        <dbReference type="EMBL" id="CCW35711.1"/>
    </source>
</evidence>
<organism evidence="4 5">
    <name type="scientific">Chthonomonas calidirosea (strain DSM 23976 / ICMP 18418 / T49)</name>
    <dbReference type="NCBI Taxonomy" id="1303518"/>
    <lineage>
        <taxon>Bacteria</taxon>
        <taxon>Bacillati</taxon>
        <taxon>Armatimonadota</taxon>
        <taxon>Chthonomonadia</taxon>
        <taxon>Chthonomonadales</taxon>
        <taxon>Chthonomonadaceae</taxon>
        <taxon>Chthonomonas</taxon>
    </lineage>
</organism>